<name>A0A810QN34_9FIRM</name>
<dbReference type="InterPro" id="IPR003509">
    <property type="entry name" value="UPF0102_YraN-like"/>
</dbReference>
<comment type="similarity">
    <text evidence="1 2">Belongs to the UPF0102 family.</text>
</comment>
<organism evidence="3 4">
    <name type="scientific">Pusillibacter faecalis</name>
    <dbReference type="NCBI Taxonomy" id="2714358"/>
    <lineage>
        <taxon>Bacteria</taxon>
        <taxon>Bacillati</taxon>
        <taxon>Bacillota</taxon>
        <taxon>Clostridia</taxon>
        <taxon>Eubacteriales</taxon>
        <taxon>Oscillospiraceae</taxon>
        <taxon>Pusillibacter</taxon>
    </lineage>
</organism>
<dbReference type="PANTHER" id="PTHR34039:SF1">
    <property type="entry name" value="UPF0102 PROTEIN YRAN"/>
    <property type="match status" value="1"/>
</dbReference>
<evidence type="ECO:0000313" key="4">
    <source>
        <dbReference type="Proteomes" id="UP000679848"/>
    </source>
</evidence>
<dbReference type="SUPFAM" id="SSF52980">
    <property type="entry name" value="Restriction endonuclease-like"/>
    <property type="match status" value="1"/>
</dbReference>
<dbReference type="EMBL" id="AP023420">
    <property type="protein sequence ID" value="BCK85553.1"/>
    <property type="molecule type" value="Genomic_DNA"/>
</dbReference>
<dbReference type="InterPro" id="IPR011856">
    <property type="entry name" value="tRNA_endonuc-like_dom_sf"/>
</dbReference>
<proteinExistence type="inferred from homology"/>
<evidence type="ECO:0000256" key="1">
    <source>
        <dbReference type="ARBA" id="ARBA00006738"/>
    </source>
</evidence>
<dbReference type="AlphaFoldDB" id="A0A810QN34"/>
<dbReference type="HAMAP" id="MF_00048">
    <property type="entry name" value="UPF0102"/>
    <property type="match status" value="1"/>
</dbReference>
<evidence type="ECO:0000313" key="3">
    <source>
        <dbReference type="EMBL" id="BCK85553.1"/>
    </source>
</evidence>
<dbReference type="Pfam" id="PF02021">
    <property type="entry name" value="UPF0102"/>
    <property type="match status" value="1"/>
</dbReference>
<gene>
    <name evidence="3" type="ORF">MM59RIKEN_28720</name>
</gene>
<sequence>MSAPKRAGDRGERAVAAFLERRGYTLLDRQWRCRQGELDLVALDGGGTLCFVEVKLRGSGAIGLPREFVDSRKQSRLRAAAACYLSARALDVPARFDVAEVYEEADGALRITYLEDAFI</sequence>
<keyword evidence="4" id="KW-1185">Reference proteome</keyword>
<dbReference type="InterPro" id="IPR011335">
    <property type="entry name" value="Restrct_endonuc-II-like"/>
</dbReference>
<dbReference type="GO" id="GO:0003676">
    <property type="term" value="F:nucleic acid binding"/>
    <property type="evidence" value="ECO:0007669"/>
    <property type="project" value="InterPro"/>
</dbReference>
<evidence type="ECO:0000256" key="2">
    <source>
        <dbReference type="HAMAP-Rule" id="MF_00048"/>
    </source>
</evidence>
<reference evidence="3" key="1">
    <citation type="submission" date="2020-09" db="EMBL/GenBank/DDBJ databases">
        <title>New species isolated from human feces.</title>
        <authorList>
            <person name="Kitahara M."/>
            <person name="Shigeno Y."/>
            <person name="Shime M."/>
            <person name="Matsumoto Y."/>
            <person name="Nakamura S."/>
            <person name="Motooka D."/>
            <person name="Fukuoka S."/>
            <person name="Nishikawa H."/>
            <person name="Benno Y."/>
        </authorList>
    </citation>
    <scope>NUCLEOTIDE SEQUENCE</scope>
    <source>
        <strain evidence="3">MM59</strain>
    </source>
</reference>
<dbReference type="RefSeq" id="WP_228300549.1">
    <property type="nucleotide sequence ID" value="NZ_AP023420.1"/>
</dbReference>
<dbReference type="KEGG" id="pfaa:MM59RIKEN_28720"/>
<dbReference type="Proteomes" id="UP000679848">
    <property type="component" value="Chromosome"/>
</dbReference>
<dbReference type="PANTHER" id="PTHR34039">
    <property type="entry name" value="UPF0102 PROTEIN YRAN"/>
    <property type="match status" value="1"/>
</dbReference>
<accession>A0A810QN34</accession>
<dbReference type="NCBIfam" id="NF009150">
    <property type="entry name" value="PRK12497.1-3"/>
    <property type="match status" value="1"/>
</dbReference>
<dbReference type="Gene3D" id="3.40.1350.10">
    <property type="match status" value="1"/>
</dbReference>
<dbReference type="CDD" id="cd20736">
    <property type="entry name" value="PoNe_Nuclease"/>
    <property type="match status" value="1"/>
</dbReference>
<protein>
    <recommendedName>
        <fullName evidence="2">UPF0102 protein MM59RIKEN_28720</fullName>
    </recommendedName>
</protein>